<feature type="transmembrane region" description="Helical" evidence="12">
    <location>
        <begin position="129"/>
        <end position="150"/>
    </location>
</feature>
<accession>A0A239XWG9</accession>
<proteinExistence type="inferred from homology"/>
<feature type="transmembrane region" description="Helical" evidence="12">
    <location>
        <begin position="356"/>
        <end position="375"/>
    </location>
</feature>
<dbReference type="KEGG" id="ctak:4412677_02479"/>
<comment type="subcellular location">
    <subcellularLocation>
        <location evidence="1">Cell membrane</location>
        <topology evidence="1">Multi-pass membrane protein</topology>
    </subcellularLocation>
</comment>
<evidence type="ECO:0000256" key="9">
    <source>
        <dbReference type="ARBA" id="ARBA00023065"/>
    </source>
</evidence>
<feature type="transmembrane region" description="Helical" evidence="12">
    <location>
        <begin position="99"/>
        <end position="123"/>
    </location>
</feature>
<evidence type="ECO:0000256" key="10">
    <source>
        <dbReference type="ARBA" id="ARBA00023136"/>
    </source>
</evidence>
<dbReference type="InterPro" id="IPR018422">
    <property type="entry name" value="Cation/H_exchanger_CPA1"/>
</dbReference>
<gene>
    <name evidence="14" type="primary">nhaK_2</name>
    <name evidence="14" type="ORF">SAMEA4412677_02479</name>
</gene>
<dbReference type="Gene3D" id="6.10.140.1330">
    <property type="match status" value="1"/>
</dbReference>
<feature type="transmembrane region" description="Helical" evidence="12">
    <location>
        <begin position="29"/>
        <end position="51"/>
    </location>
</feature>
<evidence type="ECO:0000313" key="15">
    <source>
        <dbReference type="Proteomes" id="UP000215196"/>
    </source>
</evidence>
<keyword evidence="11" id="KW-0739">Sodium transport</keyword>
<dbReference type="GO" id="GO:0015385">
    <property type="term" value="F:sodium:proton antiporter activity"/>
    <property type="evidence" value="ECO:0007669"/>
    <property type="project" value="InterPro"/>
</dbReference>
<dbReference type="InterPro" id="IPR006153">
    <property type="entry name" value="Cation/H_exchanger_TM"/>
</dbReference>
<evidence type="ECO:0000256" key="3">
    <source>
        <dbReference type="ARBA" id="ARBA00022448"/>
    </source>
</evidence>
<evidence type="ECO:0000256" key="7">
    <source>
        <dbReference type="ARBA" id="ARBA00022989"/>
    </source>
</evidence>
<evidence type="ECO:0000256" key="1">
    <source>
        <dbReference type="ARBA" id="ARBA00004651"/>
    </source>
</evidence>
<feature type="transmembrane region" description="Helical" evidence="12">
    <location>
        <begin position="255"/>
        <end position="271"/>
    </location>
</feature>
<keyword evidence="15" id="KW-1185">Reference proteome</keyword>
<feature type="transmembrane region" description="Helical" evidence="12">
    <location>
        <begin position="381"/>
        <end position="403"/>
    </location>
</feature>
<comment type="similarity">
    <text evidence="2">Belongs to the monovalent cation:proton antiporter 1 (CPA1) transporter (TC 2.A.36) family.</text>
</comment>
<evidence type="ECO:0000256" key="11">
    <source>
        <dbReference type="ARBA" id="ARBA00023201"/>
    </source>
</evidence>
<dbReference type="GO" id="GO:0051453">
    <property type="term" value="P:regulation of intracellular pH"/>
    <property type="evidence" value="ECO:0007669"/>
    <property type="project" value="TreeGrafter"/>
</dbReference>
<dbReference type="GO" id="GO:0005886">
    <property type="term" value="C:plasma membrane"/>
    <property type="evidence" value="ECO:0007669"/>
    <property type="project" value="UniProtKB-SubCell"/>
</dbReference>
<protein>
    <submittedName>
        <fullName evidence="14">Sodium, potassium, lithium and rubidium/H(+) antiporter</fullName>
    </submittedName>
</protein>
<feature type="transmembrane region" description="Helical" evidence="12">
    <location>
        <begin position="171"/>
        <end position="194"/>
    </location>
</feature>
<keyword evidence="7 12" id="KW-1133">Transmembrane helix</keyword>
<organism evidence="14 15">
    <name type="scientific">Chryseobacterium taklimakanense</name>
    <dbReference type="NCBI Taxonomy" id="536441"/>
    <lineage>
        <taxon>Bacteria</taxon>
        <taxon>Pseudomonadati</taxon>
        <taxon>Bacteroidota</taxon>
        <taxon>Flavobacteriia</taxon>
        <taxon>Flavobacteriales</taxon>
        <taxon>Weeksellaceae</taxon>
        <taxon>Chryseobacterium group</taxon>
        <taxon>Chryseobacterium</taxon>
    </lineage>
</organism>
<reference evidence="14 15" key="1">
    <citation type="submission" date="2017-06" db="EMBL/GenBank/DDBJ databases">
        <authorList>
            <consortium name="Pathogen Informatics"/>
        </authorList>
    </citation>
    <scope>NUCLEOTIDE SEQUENCE [LARGE SCALE GENOMIC DNA]</scope>
    <source>
        <strain evidence="14 15">NCTC13490</strain>
    </source>
</reference>
<keyword evidence="5" id="KW-1003">Cell membrane</keyword>
<dbReference type="Proteomes" id="UP000215196">
    <property type="component" value="Chromosome 1"/>
</dbReference>
<feature type="transmembrane region" description="Helical" evidence="12">
    <location>
        <begin position="71"/>
        <end position="92"/>
    </location>
</feature>
<dbReference type="GO" id="GO:0098719">
    <property type="term" value="P:sodium ion import across plasma membrane"/>
    <property type="evidence" value="ECO:0007669"/>
    <property type="project" value="TreeGrafter"/>
</dbReference>
<feature type="domain" description="Cation/H+ exchanger transmembrane" evidence="13">
    <location>
        <begin position="13"/>
        <end position="405"/>
    </location>
</feature>
<keyword evidence="8" id="KW-0915">Sodium</keyword>
<evidence type="ECO:0000256" key="5">
    <source>
        <dbReference type="ARBA" id="ARBA00022475"/>
    </source>
</evidence>
<dbReference type="PANTHER" id="PTHR10110:SF195">
    <property type="entry name" value="NA(+)_H(+) ANTIPORTER NHAS2"/>
    <property type="match status" value="1"/>
</dbReference>
<keyword evidence="9" id="KW-0406">Ion transport</keyword>
<dbReference type="PANTHER" id="PTHR10110">
    <property type="entry name" value="SODIUM/HYDROGEN EXCHANGER"/>
    <property type="match status" value="1"/>
</dbReference>
<evidence type="ECO:0000256" key="8">
    <source>
        <dbReference type="ARBA" id="ARBA00023053"/>
    </source>
</evidence>
<evidence type="ECO:0000259" key="13">
    <source>
        <dbReference type="Pfam" id="PF00999"/>
    </source>
</evidence>
<keyword evidence="4" id="KW-0050">Antiport</keyword>
<dbReference type="RefSeq" id="WP_095073630.1">
    <property type="nucleotide sequence ID" value="NZ_LT906465.1"/>
</dbReference>
<keyword evidence="3" id="KW-0813">Transport</keyword>
<dbReference type="GO" id="GO:0015386">
    <property type="term" value="F:potassium:proton antiporter activity"/>
    <property type="evidence" value="ECO:0007669"/>
    <property type="project" value="TreeGrafter"/>
</dbReference>
<name>A0A239XWG9_9FLAO</name>
<feature type="transmembrane region" description="Helical" evidence="12">
    <location>
        <begin position="200"/>
        <end position="220"/>
    </location>
</feature>
<evidence type="ECO:0000313" key="14">
    <source>
        <dbReference type="EMBL" id="SNV50752.1"/>
    </source>
</evidence>
<evidence type="ECO:0000256" key="2">
    <source>
        <dbReference type="ARBA" id="ARBA00007367"/>
    </source>
</evidence>
<sequence length="413" mass="45964">MIPYYYLILLISLSAGLAYVNQRFIKLPFVIGLFFLSVVLSLVVIITKNFYAEPFLQIRDLVVQSDISSSVLNIFLGFLLFAGALHTNWFALKNHLKNISVLAVGGVLFSTIFIAFVFHYVALLLGLDIPMLYCFIFGALISPTDPIAVLSILKEAKVPEKVEITIVGESLFNDGIGVVLFIALTEMIGVNAVGFDARHFAWLFLQEAVGGVIFGLVIGYTLHYLLSTIDHYETEVLLTLAFVMLGYFISSTLHISGALAMVIMGLMVGNFRKGQAMSDRTEEYVAKFWELVDVILNALLFILIALVLVVIDFDIKYLILGVLSVLILIFSRFLAVSVPRRLFPRLLDIRKDEAKIIIWGGLRGGLSLALVLSLPDNETRDILLVVTYIAVVFSILIQGITIGRFSKRVLREQ</sequence>
<evidence type="ECO:0000256" key="6">
    <source>
        <dbReference type="ARBA" id="ARBA00022692"/>
    </source>
</evidence>
<dbReference type="Pfam" id="PF00999">
    <property type="entry name" value="Na_H_Exchanger"/>
    <property type="match status" value="1"/>
</dbReference>
<feature type="transmembrane region" description="Helical" evidence="12">
    <location>
        <begin position="317"/>
        <end position="335"/>
    </location>
</feature>
<evidence type="ECO:0000256" key="12">
    <source>
        <dbReference type="SAM" id="Phobius"/>
    </source>
</evidence>
<keyword evidence="6 12" id="KW-0812">Transmembrane</keyword>
<evidence type="ECO:0000256" key="4">
    <source>
        <dbReference type="ARBA" id="ARBA00022449"/>
    </source>
</evidence>
<feature type="transmembrane region" description="Helical" evidence="12">
    <location>
        <begin position="291"/>
        <end position="311"/>
    </location>
</feature>
<feature type="transmembrane region" description="Helical" evidence="12">
    <location>
        <begin position="6"/>
        <end position="22"/>
    </location>
</feature>
<dbReference type="EMBL" id="LT906465">
    <property type="protein sequence ID" value="SNV50752.1"/>
    <property type="molecule type" value="Genomic_DNA"/>
</dbReference>
<dbReference type="AlphaFoldDB" id="A0A239XWG9"/>
<keyword evidence="10 12" id="KW-0472">Membrane</keyword>